<proteinExistence type="predicted"/>
<dbReference type="Gene3D" id="1.10.260.40">
    <property type="entry name" value="lambda repressor-like DNA-binding domains"/>
    <property type="match status" value="1"/>
</dbReference>
<dbReference type="SUPFAM" id="SSF47413">
    <property type="entry name" value="lambda repressor-like DNA-binding domains"/>
    <property type="match status" value="1"/>
</dbReference>
<dbReference type="RefSeq" id="WP_070194601.1">
    <property type="nucleotide sequence ID" value="NZ_LJGU01000089.1"/>
</dbReference>
<dbReference type="Pfam" id="PF13560">
    <property type="entry name" value="HTH_31"/>
    <property type="match status" value="1"/>
</dbReference>
<organism evidence="2 3">
    <name type="scientific">Streptomyces oceani</name>
    <dbReference type="NCBI Taxonomy" id="1075402"/>
    <lineage>
        <taxon>Bacteria</taxon>
        <taxon>Bacillati</taxon>
        <taxon>Actinomycetota</taxon>
        <taxon>Actinomycetes</taxon>
        <taxon>Kitasatosporales</taxon>
        <taxon>Streptomycetaceae</taxon>
        <taxon>Streptomyces</taxon>
    </lineage>
</organism>
<dbReference type="AlphaFoldDB" id="A0A1E7KQA5"/>
<dbReference type="CDD" id="cd00093">
    <property type="entry name" value="HTH_XRE"/>
    <property type="match status" value="1"/>
</dbReference>
<keyword evidence="3" id="KW-1185">Reference proteome</keyword>
<protein>
    <recommendedName>
        <fullName evidence="1">HTH cro/C1-type domain-containing protein</fullName>
    </recommendedName>
</protein>
<dbReference type="SMART" id="SM00530">
    <property type="entry name" value="HTH_XRE"/>
    <property type="match status" value="1"/>
</dbReference>
<dbReference type="PATRIC" id="fig|1075402.3.peg.161"/>
<evidence type="ECO:0000259" key="1">
    <source>
        <dbReference type="PROSITE" id="PS50943"/>
    </source>
</evidence>
<dbReference type="InterPro" id="IPR043917">
    <property type="entry name" value="DUF5753"/>
</dbReference>
<dbReference type="GO" id="GO:0003677">
    <property type="term" value="F:DNA binding"/>
    <property type="evidence" value="ECO:0007669"/>
    <property type="project" value="InterPro"/>
</dbReference>
<dbReference type="Proteomes" id="UP000176101">
    <property type="component" value="Unassembled WGS sequence"/>
</dbReference>
<dbReference type="Pfam" id="PF19054">
    <property type="entry name" value="DUF5753"/>
    <property type="match status" value="1"/>
</dbReference>
<dbReference type="InterPro" id="IPR001387">
    <property type="entry name" value="Cro/C1-type_HTH"/>
</dbReference>
<name>A0A1E7KQA5_9ACTN</name>
<dbReference type="InterPro" id="IPR010982">
    <property type="entry name" value="Lambda_DNA-bd_dom_sf"/>
</dbReference>
<reference evidence="2 3" key="1">
    <citation type="journal article" date="2016" name="Front. Microbiol.">
        <title>Comparative Genomics Analysis of Streptomyces Species Reveals Their Adaptation to the Marine Environment and Their Diversity at the Genomic Level.</title>
        <authorList>
            <person name="Tian X."/>
            <person name="Zhang Z."/>
            <person name="Yang T."/>
            <person name="Chen M."/>
            <person name="Li J."/>
            <person name="Chen F."/>
            <person name="Yang J."/>
            <person name="Li W."/>
            <person name="Zhang B."/>
            <person name="Zhang Z."/>
            <person name="Wu J."/>
            <person name="Zhang C."/>
            <person name="Long L."/>
            <person name="Xiao J."/>
        </authorList>
    </citation>
    <scope>NUCLEOTIDE SEQUENCE [LARGE SCALE GENOMIC DNA]</scope>
    <source>
        <strain evidence="2 3">SCSIO 02100</strain>
    </source>
</reference>
<evidence type="ECO:0000313" key="3">
    <source>
        <dbReference type="Proteomes" id="UP000176101"/>
    </source>
</evidence>
<sequence>MGLRSNPTHRQRRLGSELRKLRVSHGLSAVEAGAHVGLGGPHLSHIEAGRTAISEEKLRTLTELYGCKSETFISALAEMTRASRHAWWRAFARDVDDRARDLAELEATSRAFGGFETVHIPGLLQTPEYAEELLRACHHDEHRVRRFLEYRLKRQELLSSASAPHYHAVVHEAALRMQFVDPEVLRRQLAHLLEVAELPHVTIQVVPFTSQLLPAVGGPFILFRGVEAELDTVYMEHDLGAQFLDEQTHVSRYSGILHRLSELALPPLAPAEAPRKVTQRDSLGLIQHLLYIQ</sequence>
<comment type="caution">
    <text evidence="2">The sequence shown here is derived from an EMBL/GenBank/DDBJ whole genome shotgun (WGS) entry which is preliminary data.</text>
</comment>
<dbReference type="PROSITE" id="PS50943">
    <property type="entry name" value="HTH_CROC1"/>
    <property type="match status" value="1"/>
</dbReference>
<evidence type="ECO:0000313" key="2">
    <source>
        <dbReference type="EMBL" id="OEV06041.1"/>
    </source>
</evidence>
<accession>A0A1E7KQA5</accession>
<feature type="domain" description="HTH cro/C1-type" evidence="1">
    <location>
        <begin position="18"/>
        <end position="72"/>
    </location>
</feature>
<gene>
    <name evidence="2" type="ORF">AN216_00795</name>
</gene>
<dbReference type="EMBL" id="LJGU01000089">
    <property type="protein sequence ID" value="OEV06041.1"/>
    <property type="molecule type" value="Genomic_DNA"/>
</dbReference>
<dbReference type="OrthoDB" id="3462393at2"/>
<dbReference type="STRING" id="1075402.AN216_00795"/>